<dbReference type="RefSeq" id="WP_273736758.1">
    <property type="nucleotide sequence ID" value="NZ_JAQIVI010000007.1"/>
</dbReference>
<evidence type="ECO:0000313" key="2">
    <source>
        <dbReference type="EMBL" id="MFC6763641.1"/>
    </source>
</evidence>
<name>A0ABD5SIZ4_9EURY</name>
<gene>
    <name evidence="2" type="ORF">ACFQE6_00680</name>
</gene>
<evidence type="ECO:0000313" key="3">
    <source>
        <dbReference type="Proteomes" id="UP001596383"/>
    </source>
</evidence>
<protein>
    <submittedName>
        <fullName evidence="2">DUF5828 family protein</fullName>
    </submittedName>
</protein>
<dbReference type="AlphaFoldDB" id="A0ABD5SIZ4"/>
<evidence type="ECO:0000256" key="1">
    <source>
        <dbReference type="SAM" id="MobiDB-lite"/>
    </source>
</evidence>
<comment type="caution">
    <text evidence="2">The sequence shown here is derived from an EMBL/GenBank/DDBJ whole genome shotgun (WGS) entry which is preliminary data.</text>
</comment>
<dbReference type="Pfam" id="PF19146">
    <property type="entry name" value="DUF5828"/>
    <property type="match status" value="1"/>
</dbReference>
<dbReference type="EMBL" id="JBHSWV010000007">
    <property type="protein sequence ID" value="MFC6763641.1"/>
    <property type="molecule type" value="Genomic_DNA"/>
</dbReference>
<proteinExistence type="predicted"/>
<feature type="region of interest" description="Disordered" evidence="1">
    <location>
        <begin position="62"/>
        <end position="95"/>
    </location>
</feature>
<keyword evidence="3" id="KW-1185">Reference proteome</keyword>
<organism evidence="2 3">
    <name type="scientific">Natrinema soli</name>
    <dbReference type="NCBI Taxonomy" id="1930624"/>
    <lineage>
        <taxon>Archaea</taxon>
        <taxon>Methanobacteriati</taxon>
        <taxon>Methanobacteriota</taxon>
        <taxon>Stenosarchaea group</taxon>
        <taxon>Halobacteria</taxon>
        <taxon>Halobacteriales</taxon>
        <taxon>Natrialbaceae</taxon>
        <taxon>Natrinema</taxon>
    </lineage>
</organism>
<dbReference type="InterPro" id="IPR043868">
    <property type="entry name" value="DUF5828"/>
</dbReference>
<accession>A0ABD5SIZ4</accession>
<dbReference type="Proteomes" id="UP001596383">
    <property type="component" value="Unassembled WGS sequence"/>
</dbReference>
<reference evidence="2 3" key="1">
    <citation type="journal article" date="2019" name="Int. J. Syst. Evol. Microbiol.">
        <title>The Global Catalogue of Microorganisms (GCM) 10K type strain sequencing project: providing services to taxonomists for standard genome sequencing and annotation.</title>
        <authorList>
            <consortium name="The Broad Institute Genomics Platform"/>
            <consortium name="The Broad Institute Genome Sequencing Center for Infectious Disease"/>
            <person name="Wu L."/>
            <person name="Ma J."/>
        </authorList>
    </citation>
    <scope>NUCLEOTIDE SEQUENCE [LARGE SCALE GENOMIC DNA]</scope>
    <source>
        <strain evidence="2 3">LMG 29247</strain>
    </source>
</reference>
<sequence>MDSIDQYMEESVAGFKEKGDWDTIVEHGDRITEALTDENIEGSDFEEWKVWRPKVDERLNEDVKEKTAELASTSEGEGEKVGTSPEEDVSAAGEKLKESVSELAEGDFDDALKKGRKLLGRAARAADTAGRKALRTVEEPVYEHVMTKVSPVYFDNELVSANIERTRDTDEPYAFEVNINDDDLKDCVRDRF</sequence>